<protein>
    <submittedName>
        <fullName evidence="2">Uncharacterized protein</fullName>
    </submittedName>
</protein>
<reference evidence="2 3" key="1">
    <citation type="journal article" date="2012" name="New Phytol.">
        <title>Insight into trade-off between wood decay and parasitism from the genome of a fungal forest pathogen.</title>
        <authorList>
            <person name="Olson A."/>
            <person name="Aerts A."/>
            <person name="Asiegbu F."/>
            <person name="Belbahri L."/>
            <person name="Bouzid O."/>
            <person name="Broberg A."/>
            <person name="Canback B."/>
            <person name="Coutinho P.M."/>
            <person name="Cullen D."/>
            <person name="Dalman K."/>
            <person name="Deflorio G."/>
            <person name="van Diepen L.T."/>
            <person name="Dunand C."/>
            <person name="Duplessis S."/>
            <person name="Durling M."/>
            <person name="Gonthier P."/>
            <person name="Grimwood J."/>
            <person name="Fossdal C.G."/>
            <person name="Hansson D."/>
            <person name="Henrissat B."/>
            <person name="Hietala A."/>
            <person name="Himmelstrand K."/>
            <person name="Hoffmeister D."/>
            <person name="Hogberg N."/>
            <person name="James T.Y."/>
            <person name="Karlsson M."/>
            <person name="Kohler A."/>
            <person name="Kues U."/>
            <person name="Lee Y.H."/>
            <person name="Lin Y.C."/>
            <person name="Lind M."/>
            <person name="Lindquist E."/>
            <person name="Lombard V."/>
            <person name="Lucas S."/>
            <person name="Lunden K."/>
            <person name="Morin E."/>
            <person name="Murat C."/>
            <person name="Park J."/>
            <person name="Raffaello T."/>
            <person name="Rouze P."/>
            <person name="Salamov A."/>
            <person name="Schmutz J."/>
            <person name="Solheim H."/>
            <person name="Stahlberg J."/>
            <person name="Velez H."/>
            <person name="de Vries R.P."/>
            <person name="Wiebenga A."/>
            <person name="Woodward S."/>
            <person name="Yakovlev I."/>
            <person name="Garbelotto M."/>
            <person name="Martin F."/>
            <person name="Grigoriev I.V."/>
            <person name="Stenlid J."/>
        </authorList>
    </citation>
    <scope>NUCLEOTIDE SEQUENCE [LARGE SCALE GENOMIC DNA]</scope>
    <source>
        <strain evidence="2 3">TC 32-1</strain>
    </source>
</reference>
<organism evidence="2 3">
    <name type="scientific">Heterobasidion irregulare (strain TC 32-1)</name>
    <dbReference type="NCBI Taxonomy" id="747525"/>
    <lineage>
        <taxon>Eukaryota</taxon>
        <taxon>Fungi</taxon>
        <taxon>Dikarya</taxon>
        <taxon>Basidiomycota</taxon>
        <taxon>Agaricomycotina</taxon>
        <taxon>Agaricomycetes</taxon>
        <taxon>Russulales</taxon>
        <taxon>Bondarzewiaceae</taxon>
        <taxon>Heterobasidion</taxon>
        <taxon>Heterobasidion annosum species complex</taxon>
    </lineage>
</organism>
<keyword evidence="3" id="KW-1185">Reference proteome</keyword>
<evidence type="ECO:0000256" key="1">
    <source>
        <dbReference type="SAM" id="Phobius"/>
    </source>
</evidence>
<evidence type="ECO:0000313" key="2">
    <source>
        <dbReference type="EMBL" id="ETW75664.1"/>
    </source>
</evidence>
<proteinExistence type="predicted"/>
<dbReference type="HOGENOM" id="CLU_2867926_0_0_1"/>
<dbReference type="InParanoid" id="W4JQB2"/>
<keyword evidence="1" id="KW-0472">Membrane</keyword>
<dbReference type="RefSeq" id="XP_009551929.1">
    <property type="nucleotide sequence ID" value="XM_009553634.1"/>
</dbReference>
<dbReference type="GeneID" id="20672434"/>
<gene>
    <name evidence="2" type="ORF">HETIRDRAFT_390020</name>
</gene>
<dbReference type="EMBL" id="KI925465">
    <property type="protein sequence ID" value="ETW75664.1"/>
    <property type="molecule type" value="Genomic_DNA"/>
</dbReference>
<accession>W4JQB2</accession>
<keyword evidence="1" id="KW-1133">Transmembrane helix</keyword>
<dbReference type="Proteomes" id="UP000030671">
    <property type="component" value="Unassembled WGS sequence"/>
</dbReference>
<sequence length="64" mass="7715">MTSTWGLLAHEHIWHHNFSFMIWSLIPLSSYSDLLFTVSRFMVDCFRLTRRPGMFLPCFYSRNL</sequence>
<dbReference type="AlphaFoldDB" id="W4JQB2"/>
<feature type="transmembrane region" description="Helical" evidence="1">
    <location>
        <begin position="20"/>
        <end position="43"/>
    </location>
</feature>
<keyword evidence="1" id="KW-0812">Transmembrane</keyword>
<dbReference type="KEGG" id="hir:HETIRDRAFT_390020"/>
<name>W4JQB2_HETIT</name>
<evidence type="ECO:0000313" key="3">
    <source>
        <dbReference type="Proteomes" id="UP000030671"/>
    </source>
</evidence>